<accession>A0A2K2DLG0</accession>
<keyword evidence="3" id="KW-1185">Reference proteome</keyword>
<proteinExistence type="predicted"/>
<dbReference type="Proteomes" id="UP000008810">
    <property type="component" value="Chromosome 1"/>
</dbReference>
<protein>
    <submittedName>
        <fullName evidence="1 2">Uncharacterized protein</fullName>
    </submittedName>
</protein>
<organism evidence="1">
    <name type="scientific">Brachypodium distachyon</name>
    <name type="common">Purple false brome</name>
    <name type="synonym">Trachynia distachya</name>
    <dbReference type="NCBI Taxonomy" id="15368"/>
    <lineage>
        <taxon>Eukaryota</taxon>
        <taxon>Viridiplantae</taxon>
        <taxon>Streptophyta</taxon>
        <taxon>Embryophyta</taxon>
        <taxon>Tracheophyta</taxon>
        <taxon>Spermatophyta</taxon>
        <taxon>Magnoliopsida</taxon>
        <taxon>Liliopsida</taxon>
        <taxon>Poales</taxon>
        <taxon>Poaceae</taxon>
        <taxon>BOP clade</taxon>
        <taxon>Pooideae</taxon>
        <taxon>Stipodae</taxon>
        <taxon>Brachypodieae</taxon>
        <taxon>Brachypodium</taxon>
    </lineage>
</organism>
<dbReference type="AlphaFoldDB" id="A0A2K2DLG0"/>
<evidence type="ECO:0000313" key="2">
    <source>
        <dbReference type="EnsemblPlants" id="PNT75122"/>
    </source>
</evidence>
<sequence>MWMSIGRSNGSTDPMAPEPVEVVKDWNVVPHAVFCSPRGATPTARCC</sequence>
<reference evidence="1 2" key="1">
    <citation type="journal article" date="2010" name="Nature">
        <title>Genome sequencing and analysis of the model grass Brachypodium distachyon.</title>
        <authorList>
            <consortium name="International Brachypodium Initiative"/>
        </authorList>
    </citation>
    <scope>NUCLEOTIDE SEQUENCE [LARGE SCALE GENOMIC DNA]</scope>
    <source>
        <strain evidence="1 2">Bd21</strain>
    </source>
</reference>
<gene>
    <name evidence="1" type="ORF">BRADI_1g27813v3</name>
</gene>
<reference evidence="2" key="3">
    <citation type="submission" date="2018-08" db="UniProtKB">
        <authorList>
            <consortium name="EnsemblPlants"/>
        </authorList>
    </citation>
    <scope>IDENTIFICATION</scope>
    <source>
        <strain evidence="2">cv. Bd21</strain>
    </source>
</reference>
<dbReference type="EMBL" id="CM000880">
    <property type="protein sequence ID" value="PNT75122.1"/>
    <property type="molecule type" value="Genomic_DNA"/>
</dbReference>
<name>A0A2K2DLG0_BRADI</name>
<dbReference type="InParanoid" id="A0A2K2DLG0"/>
<evidence type="ECO:0000313" key="3">
    <source>
        <dbReference type="Proteomes" id="UP000008810"/>
    </source>
</evidence>
<dbReference type="EnsemblPlants" id="PNT75122">
    <property type="protein sequence ID" value="PNT75122"/>
    <property type="gene ID" value="BRADI_1g27813v3"/>
</dbReference>
<reference evidence="1" key="2">
    <citation type="submission" date="2017-06" db="EMBL/GenBank/DDBJ databases">
        <title>WGS assembly of Brachypodium distachyon.</title>
        <authorList>
            <consortium name="The International Brachypodium Initiative"/>
            <person name="Lucas S."/>
            <person name="Harmon-Smith M."/>
            <person name="Lail K."/>
            <person name="Tice H."/>
            <person name="Grimwood J."/>
            <person name="Bruce D."/>
            <person name="Barry K."/>
            <person name="Shu S."/>
            <person name="Lindquist E."/>
            <person name="Wang M."/>
            <person name="Pitluck S."/>
            <person name="Vogel J.P."/>
            <person name="Garvin D.F."/>
            <person name="Mockler T.C."/>
            <person name="Schmutz J."/>
            <person name="Rokhsar D."/>
            <person name="Bevan M.W."/>
        </authorList>
    </citation>
    <scope>NUCLEOTIDE SEQUENCE</scope>
    <source>
        <strain evidence="1">Bd21</strain>
    </source>
</reference>
<dbReference type="Gramene" id="PNT75122">
    <property type="protein sequence ID" value="PNT75122"/>
    <property type="gene ID" value="BRADI_1g27813v3"/>
</dbReference>
<evidence type="ECO:0000313" key="1">
    <source>
        <dbReference type="EMBL" id="PNT75122.1"/>
    </source>
</evidence>